<dbReference type="PANTHER" id="PTHR46576:SF1">
    <property type="entry name" value="BROMO ADJACENT HOMOLOGY DOMAIN-CONTAINING 1 PROTEIN"/>
    <property type="match status" value="1"/>
</dbReference>
<feature type="compositionally biased region" description="Polar residues" evidence="1">
    <location>
        <begin position="73"/>
        <end position="86"/>
    </location>
</feature>
<dbReference type="SMART" id="SM00439">
    <property type="entry name" value="BAH"/>
    <property type="match status" value="1"/>
</dbReference>
<feature type="domain" description="BAH" evidence="2">
    <location>
        <begin position="1264"/>
        <end position="1416"/>
    </location>
</feature>
<dbReference type="InterPro" id="IPR043151">
    <property type="entry name" value="BAH_sf"/>
</dbReference>
<feature type="compositionally biased region" description="Basic residues" evidence="1">
    <location>
        <begin position="90"/>
        <end position="111"/>
    </location>
</feature>
<dbReference type="InterPro" id="IPR053032">
    <property type="entry name" value="BAH_domain-containing"/>
</dbReference>
<evidence type="ECO:0000256" key="1">
    <source>
        <dbReference type="SAM" id="MobiDB-lite"/>
    </source>
</evidence>
<dbReference type="GO" id="GO:0005677">
    <property type="term" value="C:chromatin silencing complex"/>
    <property type="evidence" value="ECO:0007669"/>
    <property type="project" value="TreeGrafter"/>
</dbReference>
<feature type="compositionally biased region" description="Basic and acidic residues" evidence="1">
    <location>
        <begin position="45"/>
        <end position="55"/>
    </location>
</feature>
<evidence type="ECO:0000313" key="4">
    <source>
        <dbReference type="Proteomes" id="UP000076420"/>
    </source>
</evidence>
<feature type="compositionally biased region" description="Polar residues" evidence="1">
    <location>
        <begin position="207"/>
        <end position="228"/>
    </location>
</feature>
<gene>
    <name evidence="3" type="primary">106062014</name>
</gene>
<dbReference type="KEGG" id="bgt:106062014"/>
<feature type="region of interest" description="Disordered" evidence="1">
    <location>
        <begin position="150"/>
        <end position="278"/>
    </location>
</feature>
<reference evidence="3" key="1">
    <citation type="submission" date="2020-05" db="UniProtKB">
        <authorList>
            <consortium name="EnsemblMetazoa"/>
        </authorList>
    </citation>
    <scope>IDENTIFICATION</scope>
    <source>
        <strain evidence="3">BB02</strain>
    </source>
</reference>
<dbReference type="Gene3D" id="2.30.30.490">
    <property type="match status" value="1"/>
</dbReference>
<dbReference type="RefSeq" id="XP_013075726.2">
    <property type="nucleotide sequence ID" value="XM_013220272.2"/>
</dbReference>
<feature type="region of interest" description="Disordered" evidence="1">
    <location>
        <begin position="642"/>
        <end position="677"/>
    </location>
</feature>
<dbReference type="EnsemblMetazoa" id="BGLB031206-RA">
    <property type="protein sequence ID" value="BGLB031206-PA"/>
    <property type="gene ID" value="BGLB031206"/>
</dbReference>
<evidence type="ECO:0000259" key="2">
    <source>
        <dbReference type="PROSITE" id="PS51038"/>
    </source>
</evidence>
<dbReference type="EnsemblMetazoa" id="BGLB031206-RB">
    <property type="protein sequence ID" value="BGLB031206-PB"/>
    <property type="gene ID" value="BGLB031206"/>
</dbReference>
<name>A0A2C9LHC5_BIOGL</name>
<dbReference type="Proteomes" id="UP000076420">
    <property type="component" value="Unassembled WGS sequence"/>
</dbReference>
<dbReference type="GO" id="GO:0000976">
    <property type="term" value="F:transcription cis-regulatory region binding"/>
    <property type="evidence" value="ECO:0007669"/>
    <property type="project" value="TreeGrafter"/>
</dbReference>
<evidence type="ECO:0000313" key="3">
    <source>
        <dbReference type="EnsemblMetazoa" id="BGLB031206-PB"/>
    </source>
</evidence>
<protein>
    <recommendedName>
        <fullName evidence="2">BAH domain-containing protein</fullName>
    </recommendedName>
</protein>
<dbReference type="InterPro" id="IPR001025">
    <property type="entry name" value="BAH_dom"/>
</dbReference>
<dbReference type="Pfam" id="PF01426">
    <property type="entry name" value="BAH"/>
    <property type="match status" value="1"/>
</dbReference>
<dbReference type="OrthoDB" id="1922186at2759"/>
<organism evidence="3 4">
    <name type="scientific">Biomphalaria glabrata</name>
    <name type="common">Bloodfluke planorb</name>
    <name type="synonym">Freshwater snail</name>
    <dbReference type="NCBI Taxonomy" id="6526"/>
    <lineage>
        <taxon>Eukaryota</taxon>
        <taxon>Metazoa</taxon>
        <taxon>Spiralia</taxon>
        <taxon>Lophotrochozoa</taxon>
        <taxon>Mollusca</taxon>
        <taxon>Gastropoda</taxon>
        <taxon>Heterobranchia</taxon>
        <taxon>Euthyneura</taxon>
        <taxon>Panpulmonata</taxon>
        <taxon>Hygrophila</taxon>
        <taxon>Lymnaeoidea</taxon>
        <taxon>Planorbidae</taxon>
        <taxon>Biomphalaria</taxon>
    </lineage>
</organism>
<feature type="compositionally biased region" description="Basic and acidic residues" evidence="1">
    <location>
        <begin position="239"/>
        <end position="251"/>
    </location>
</feature>
<sequence length="1432" mass="159164">MKSKQTSQLTSGKTKAAGKDGGKVNLVKKSSLKLRANAYKPIANRTRDKSPKEIKTSIVTSNKSKLLKERTNGSKPKNSPQKQSVDSKNKSRIQKSKPVKSKSAKQKEKLKRLTSSNSFLDFWGAKVMGKREASLNASIRVNIMYEKLAPLKSQAKLPAKKVDSVCPTDKEESDKDKVQNKPETSSEEKKNKSNPKEGSKPKSSESLKTQKSSNKISAVKSNSKTEINQAADKWKKRKAADTKDDKDEPASKVRKTSQVKSKSKIVVKKKKKKKTFPSGHQLSNIIEKSPRQASLIAKAMIAMEQEEECVVVESAARTRVFDWTELRTCTQNQRRTISWKAGLGNAKKVDVVKDAEAAAVQKDETMEVDVSGQCDSIEDNSILRTLHQVGDSRILKEYLRAQKEDFQGLIDVEKCYTPEKTKISTPSPKKIVTPVLEDKPEKIASPIKPQSCRVATPIPQLPIGHRTSHMTSYIHHPIPQPVYSQQHAHTQPIKVPPSYTSPAYIYQYAMDRQQGMFVPSSPSPVPYGVTNNDLTSEFSSTYTLSPMGALSLRRGSINPYNTSLHLPVQHIAGFNYPSYYSAPLQGLSQPSASALQALHQRFPLVQPQSVLHALPQEMSSINSYPAGYQSYPQMSGLNQDTSCMPPPPPPPAHTHRPTSIGPQVSHQPPASPMESLRSMNPIGVQPIVNSPVLDFSSSSEHQSLSSHRPVAQTPYSKNVYFPTNLGTNTGSPAKYVVSVSGSSMAAPCKKEKEDYPPSNCDVLQKNSACQIDCSPRAANSRRKSAESSDVSDLLHSAHSAMYQIDNMNTEIHQPMSSASSSSSMGKTSPSKVSIAGHASFNASYSVSSILDMPSYKVKPEPDHKMYSISINNNNTISSNNNLYSLNRKPVEIAPVEKVSANSLAPFSTQKGTNCFDLKKEILSKKETQSSIRSQKPIVEQVSVFKKAPVNFVTIKPADHPLAKPPKPSVDFVAIRTQTPFTYSILKNQKPSIEYVVIRPPKPIIDQPVKAQKPVFDHSVLKSQKPPNEIALVTSAKVSASLDKLDKTKGINDVIVIDDTDESSDDEPLAKFVKAKMSDASDIQVSDKNKTQQQQSSGTLSQKAKVKVSKPLESKHKDESKIKAMKKTEKLGSLGNLKLQNKDKIIGTSKSLESVKKPVVKFKDDISIGTKSLLSVTIDDIAQDVKNKCVNKKMPAVSQSKSKKLVKRVKEDPMFLIPLPRTNTNHGWTWVGEGEMRNIPKLTLGREEQVRVHKCYKAMRHSSGEVVSVRDCVILQSDGDGSVPYVARVTCLWENLHGEMMFSMLWYYQPEHTLQGREPEDGEQELFASKHREENSVACIDDKCFVLLFNEYCRLEAETARAEQGVPLPRWRAQLNTISEEDQMFRRPRPPPNACVDNIWFCRYDYDIRKKVVKKPKHKKSNLRYRPPVKVLK</sequence>
<dbReference type="RefSeq" id="XP_013075725.2">
    <property type="nucleotide sequence ID" value="XM_013220271.2"/>
</dbReference>
<feature type="region of interest" description="Disordered" evidence="1">
    <location>
        <begin position="1"/>
        <end position="111"/>
    </location>
</feature>
<dbReference type="VEuPathDB" id="VectorBase:BGLB031206"/>
<dbReference type="GO" id="GO:0045892">
    <property type="term" value="P:negative regulation of DNA-templated transcription"/>
    <property type="evidence" value="ECO:0007669"/>
    <property type="project" value="TreeGrafter"/>
</dbReference>
<feature type="compositionally biased region" description="Polar residues" evidence="1">
    <location>
        <begin position="1"/>
        <end position="11"/>
    </location>
</feature>
<proteinExistence type="predicted"/>
<feature type="region of interest" description="Disordered" evidence="1">
    <location>
        <begin position="1081"/>
        <end position="1119"/>
    </location>
</feature>
<accession>A0A2C9LHC5</accession>
<dbReference type="PROSITE" id="PS51038">
    <property type="entry name" value="BAH"/>
    <property type="match status" value="1"/>
</dbReference>
<dbReference type="PANTHER" id="PTHR46576">
    <property type="entry name" value="BROMO ADJACENT HOMOLOGY DOMAIN-CONTAINING 1 PROTEIN"/>
    <property type="match status" value="1"/>
</dbReference>
<feature type="compositionally biased region" description="Basic residues" evidence="1">
    <location>
        <begin position="252"/>
        <end position="275"/>
    </location>
</feature>
<dbReference type="GO" id="GO:0003682">
    <property type="term" value="F:chromatin binding"/>
    <property type="evidence" value="ECO:0007669"/>
    <property type="project" value="InterPro"/>
</dbReference>
<dbReference type="STRING" id="6526.A0A2C9LHC5"/>
<feature type="compositionally biased region" description="Basic and acidic residues" evidence="1">
    <location>
        <begin position="1109"/>
        <end position="1119"/>
    </location>
</feature>
<dbReference type="VEuPathDB" id="VectorBase:BGLAX_047730"/>
<feature type="compositionally biased region" description="Low complexity" evidence="1">
    <location>
        <begin position="1090"/>
        <end position="1101"/>
    </location>
</feature>
<feature type="compositionally biased region" description="Basic and acidic residues" evidence="1">
    <location>
        <begin position="160"/>
        <end position="205"/>
    </location>
</feature>
<dbReference type="GO" id="GO:0031507">
    <property type="term" value="P:heterochromatin formation"/>
    <property type="evidence" value="ECO:0007669"/>
    <property type="project" value="TreeGrafter"/>
</dbReference>